<dbReference type="SUPFAM" id="SSF52799">
    <property type="entry name" value="(Phosphotyrosine protein) phosphatases II"/>
    <property type="match status" value="1"/>
</dbReference>
<proteinExistence type="predicted"/>
<dbReference type="AlphaFoldDB" id="A0A832H5B1"/>
<dbReference type="InterPro" id="IPR029021">
    <property type="entry name" value="Prot-tyrosine_phosphatase-like"/>
</dbReference>
<name>A0A832H5B1_9CYAN</name>
<evidence type="ECO:0008006" key="2">
    <source>
        <dbReference type="Google" id="ProtNLM"/>
    </source>
</evidence>
<dbReference type="EMBL" id="DSRD01000797">
    <property type="protein sequence ID" value="HGW95138.1"/>
    <property type="molecule type" value="Genomic_DNA"/>
</dbReference>
<organism evidence="1">
    <name type="scientific">Oscillatoriales cyanobacterium SpSt-402</name>
    <dbReference type="NCBI Taxonomy" id="2282168"/>
    <lineage>
        <taxon>Bacteria</taxon>
        <taxon>Bacillati</taxon>
        <taxon>Cyanobacteriota</taxon>
        <taxon>Cyanophyceae</taxon>
        <taxon>Oscillatoriophycideae</taxon>
        <taxon>Oscillatoriales</taxon>
    </lineage>
</organism>
<accession>A0A832H5B1</accession>
<gene>
    <name evidence="1" type="ORF">ENR47_12805</name>
</gene>
<dbReference type="Gene3D" id="3.90.190.10">
    <property type="entry name" value="Protein tyrosine phosphatase superfamily"/>
    <property type="match status" value="1"/>
</dbReference>
<protein>
    <recommendedName>
        <fullName evidence="2">Phosphatase</fullName>
    </recommendedName>
</protein>
<comment type="caution">
    <text evidence="1">The sequence shown here is derived from an EMBL/GenBank/DDBJ whole genome shotgun (WGS) entry which is preliminary data.</text>
</comment>
<reference evidence="1" key="1">
    <citation type="journal article" date="2020" name="mSystems">
        <title>Genome- and Community-Level Interaction Insights into Carbon Utilization and Element Cycling Functions of Hydrothermarchaeota in Hydrothermal Sediment.</title>
        <authorList>
            <person name="Zhou Z."/>
            <person name="Liu Y."/>
            <person name="Xu W."/>
            <person name="Pan J."/>
            <person name="Luo Z.H."/>
            <person name="Li M."/>
        </authorList>
    </citation>
    <scope>NUCLEOTIDE SEQUENCE [LARGE SCALE GENOMIC DNA]</scope>
    <source>
        <strain evidence="1">SpSt-402</strain>
    </source>
</reference>
<sequence>MEVIRKINDELAIAGPLTNQELQELAEEGFKSVLNLRSLDQNFLLNEQQHVETLGLCYVNLPIDSEIMNTEIAVKALKQIDRLPKPSLVCCNNAMLAAAMVLMHIATCQGEPLQKAFKRADNLGLFTTPFQTAS</sequence>
<evidence type="ECO:0000313" key="1">
    <source>
        <dbReference type="EMBL" id="HGW95138.1"/>
    </source>
</evidence>